<dbReference type="Proteomes" id="UP000220527">
    <property type="component" value="Unassembled WGS sequence"/>
</dbReference>
<dbReference type="Gene3D" id="3.40.50.2000">
    <property type="entry name" value="Glycogen Phosphorylase B"/>
    <property type="match status" value="2"/>
</dbReference>
<dbReference type="SUPFAM" id="SSF53756">
    <property type="entry name" value="UDP-Glycosyltransferase/glycogen phosphorylase"/>
    <property type="match status" value="1"/>
</dbReference>
<keyword evidence="2" id="KW-0808">Transferase</keyword>
<evidence type="ECO:0000313" key="2">
    <source>
        <dbReference type="EMBL" id="PDW02572.1"/>
    </source>
</evidence>
<protein>
    <submittedName>
        <fullName evidence="2">Glycosyl transferase family 1</fullName>
    </submittedName>
</protein>
<dbReference type="PANTHER" id="PTHR12526:SF600">
    <property type="entry name" value="GLYCOSYL TRANSFERASE GROUP 1"/>
    <property type="match status" value="1"/>
</dbReference>
<comment type="caution">
    <text evidence="2">The sequence shown here is derived from an EMBL/GenBank/DDBJ whole genome shotgun (WGS) entry which is preliminary data.</text>
</comment>
<name>A0A2A6RHS7_9CHLR</name>
<accession>A0A2A6RHS7</accession>
<evidence type="ECO:0000259" key="1">
    <source>
        <dbReference type="Pfam" id="PF13579"/>
    </source>
</evidence>
<dbReference type="Pfam" id="PF13579">
    <property type="entry name" value="Glyco_trans_4_4"/>
    <property type="match status" value="1"/>
</dbReference>
<dbReference type="AlphaFoldDB" id="A0A2A6RHS7"/>
<dbReference type="EMBL" id="NQWI01000061">
    <property type="protein sequence ID" value="PDW02572.1"/>
    <property type="molecule type" value="Genomic_DNA"/>
</dbReference>
<dbReference type="PANTHER" id="PTHR12526">
    <property type="entry name" value="GLYCOSYLTRANSFERASE"/>
    <property type="match status" value="1"/>
</dbReference>
<organism evidence="2 3">
    <name type="scientific">Candidatus Viridilinea mediisalina</name>
    <dbReference type="NCBI Taxonomy" id="2024553"/>
    <lineage>
        <taxon>Bacteria</taxon>
        <taxon>Bacillati</taxon>
        <taxon>Chloroflexota</taxon>
        <taxon>Chloroflexia</taxon>
        <taxon>Chloroflexales</taxon>
        <taxon>Chloroflexineae</taxon>
        <taxon>Oscillochloridaceae</taxon>
        <taxon>Candidatus Viridilinea</taxon>
    </lineage>
</organism>
<gene>
    <name evidence="2" type="ORF">CJ255_13290</name>
</gene>
<sequence>MIAYIAYPTSLTLQSANALQTYTTLRELRARRPDTVAIIPRWGREPSRFAEVGALHMPRPAIGKLSRLYKSTLLYYLEHTAFAFMTAAVLAPRRHEVEAVYVRQVICAAWWAGLLGPRLGLPVIYEAHDLETHNPSRAKEPWATGLLHLIDRVALTRATRVVSLTDDFRQLLGAIGWRAPHEVAVIPDAYDDHVFAPADQRAAREALGLPLEAPIVAYAGMTFAHRWLDGLVAAVAQMQAQRPNLTLVLLGGRDGERAALRQQAEALGMPVTEQAQGATAGSCILLAPRPQAEVVRYLVAADVLAIPDTVTDVTASPLKLFEYLALGQPLVMPNIPALHEIVPGELCYPFARRDFAGLVAALAAALAEHGTAQSVARRSLAAEHTYGQRAERILGLVESK</sequence>
<dbReference type="GO" id="GO:0016757">
    <property type="term" value="F:glycosyltransferase activity"/>
    <property type="evidence" value="ECO:0007669"/>
    <property type="project" value="TreeGrafter"/>
</dbReference>
<keyword evidence="3" id="KW-1185">Reference proteome</keyword>
<dbReference type="OrthoDB" id="9790710at2"/>
<dbReference type="Pfam" id="PF13692">
    <property type="entry name" value="Glyco_trans_1_4"/>
    <property type="match status" value="1"/>
</dbReference>
<evidence type="ECO:0000313" key="3">
    <source>
        <dbReference type="Proteomes" id="UP000220527"/>
    </source>
</evidence>
<dbReference type="RefSeq" id="WP_097644588.1">
    <property type="nucleotide sequence ID" value="NZ_NQWI01000061.1"/>
</dbReference>
<dbReference type="InterPro" id="IPR028098">
    <property type="entry name" value="Glyco_trans_4-like_N"/>
</dbReference>
<proteinExistence type="predicted"/>
<reference evidence="3" key="1">
    <citation type="submission" date="2017-08" db="EMBL/GenBank/DDBJ databases">
        <authorList>
            <person name="Grouzdev D.S."/>
            <person name="Gaisin V.A."/>
            <person name="Rysina M.S."/>
            <person name="Gorlenko V.M."/>
        </authorList>
    </citation>
    <scope>NUCLEOTIDE SEQUENCE [LARGE SCALE GENOMIC DNA]</scope>
    <source>
        <strain evidence="3">Kir15-3F</strain>
    </source>
</reference>
<feature type="domain" description="Glycosyltransferase subfamily 4-like N-terminal" evidence="1">
    <location>
        <begin position="23"/>
        <end position="187"/>
    </location>
</feature>